<keyword evidence="1" id="KW-0175">Coiled coil</keyword>
<proteinExistence type="predicted"/>
<protein>
    <submittedName>
        <fullName evidence="3">Uncharacterized protein</fullName>
    </submittedName>
</protein>
<organism evidence="3 4">
    <name type="scientific">Macrolepiota fuliginosa MF-IS2</name>
    <dbReference type="NCBI Taxonomy" id="1400762"/>
    <lineage>
        <taxon>Eukaryota</taxon>
        <taxon>Fungi</taxon>
        <taxon>Dikarya</taxon>
        <taxon>Basidiomycota</taxon>
        <taxon>Agaricomycotina</taxon>
        <taxon>Agaricomycetes</taxon>
        <taxon>Agaricomycetidae</taxon>
        <taxon>Agaricales</taxon>
        <taxon>Agaricineae</taxon>
        <taxon>Agaricaceae</taxon>
        <taxon>Macrolepiota</taxon>
    </lineage>
</organism>
<dbReference type="EMBL" id="MU151279">
    <property type="protein sequence ID" value="KAF9445815.1"/>
    <property type="molecule type" value="Genomic_DNA"/>
</dbReference>
<feature type="region of interest" description="Disordered" evidence="2">
    <location>
        <begin position="302"/>
        <end position="325"/>
    </location>
</feature>
<feature type="compositionally biased region" description="Polar residues" evidence="2">
    <location>
        <begin position="222"/>
        <end position="241"/>
    </location>
</feature>
<evidence type="ECO:0000313" key="4">
    <source>
        <dbReference type="Proteomes" id="UP000807342"/>
    </source>
</evidence>
<feature type="compositionally biased region" description="Low complexity" evidence="2">
    <location>
        <begin position="417"/>
        <end position="431"/>
    </location>
</feature>
<feature type="coiled-coil region" evidence="1">
    <location>
        <begin position="19"/>
        <end position="101"/>
    </location>
</feature>
<feature type="region of interest" description="Disordered" evidence="2">
    <location>
        <begin position="410"/>
        <end position="603"/>
    </location>
</feature>
<dbReference type="OrthoDB" id="2162994at2759"/>
<keyword evidence="4" id="KW-1185">Reference proteome</keyword>
<evidence type="ECO:0000256" key="2">
    <source>
        <dbReference type="SAM" id="MobiDB-lite"/>
    </source>
</evidence>
<feature type="compositionally biased region" description="Low complexity" evidence="2">
    <location>
        <begin position="499"/>
        <end position="513"/>
    </location>
</feature>
<evidence type="ECO:0000313" key="3">
    <source>
        <dbReference type="EMBL" id="KAF9445815.1"/>
    </source>
</evidence>
<accession>A0A9P5X832</accession>
<feature type="region of interest" description="Disordered" evidence="2">
    <location>
        <begin position="222"/>
        <end position="288"/>
    </location>
</feature>
<feature type="compositionally biased region" description="Basic and acidic residues" evidence="2">
    <location>
        <begin position="181"/>
        <end position="192"/>
    </location>
</feature>
<feature type="compositionally biased region" description="Basic and acidic residues" evidence="2">
    <location>
        <begin position="162"/>
        <end position="171"/>
    </location>
</feature>
<evidence type="ECO:0000256" key="1">
    <source>
        <dbReference type="SAM" id="Coils"/>
    </source>
</evidence>
<feature type="region of interest" description="Disordered" evidence="2">
    <location>
        <begin position="126"/>
        <end position="210"/>
    </location>
</feature>
<dbReference type="AlphaFoldDB" id="A0A9P5X832"/>
<reference evidence="3" key="1">
    <citation type="submission" date="2020-11" db="EMBL/GenBank/DDBJ databases">
        <authorList>
            <consortium name="DOE Joint Genome Institute"/>
            <person name="Ahrendt S."/>
            <person name="Riley R."/>
            <person name="Andreopoulos W."/>
            <person name="Labutti K."/>
            <person name="Pangilinan J."/>
            <person name="Ruiz-Duenas F.J."/>
            <person name="Barrasa J.M."/>
            <person name="Sanchez-Garcia M."/>
            <person name="Camarero S."/>
            <person name="Miyauchi S."/>
            <person name="Serrano A."/>
            <person name="Linde D."/>
            <person name="Babiker R."/>
            <person name="Drula E."/>
            <person name="Ayuso-Fernandez I."/>
            <person name="Pacheco R."/>
            <person name="Padilla G."/>
            <person name="Ferreira P."/>
            <person name="Barriuso J."/>
            <person name="Kellner H."/>
            <person name="Castanera R."/>
            <person name="Alfaro M."/>
            <person name="Ramirez L."/>
            <person name="Pisabarro A.G."/>
            <person name="Kuo A."/>
            <person name="Tritt A."/>
            <person name="Lipzen A."/>
            <person name="He G."/>
            <person name="Yan M."/>
            <person name="Ng V."/>
            <person name="Cullen D."/>
            <person name="Martin F."/>
            <person name="Rosso M.-N."/>
            <person name="Henrissat B."/>
            <person name="Hibbett D."/>
            <person name="Martinez A.T."/>
            <person name="Grigoriev I.V."/>
        </authorList>
    </citation>
    <scope>NUCLEOTIDE SEQUENCE</scope>
    <source>
        <strain evidence="3">MF-IS2</strain>
    </source>
</reference>
<feature type="compositionally biased region" description="Acidic residues" evidence="2">
    <location>
        <begin position="558"/>
        <end position="590"/>
    </location>
</feature>
<sequence>MDTTDDSGECQNSQLATLLSDTFKDVENLKRELATAKKRAEKAERLVVNLQTNQQVAADVSSSSGQSPDIARMIMEYEDRISRAERTRDEAESRRRAIQENWMALERYFSQIEFRAHDVRSQFGRVVSGDTSPLSLTALPSYGPSPRTPSMDSSFAQPPVKRSRDDSEARGRHPTYPPSYDDYHRVRKEPRMIRPGGHRSRSRSSEKSISSVDEMLLQATAQESNGTNGTQSRRPHNSTIHPANAYPSVGHQQQQQRSHPDSPPYPANRPRVDHPGPLPPSGGGANQAQPYLFAPVVTGAPPKKQKYTGGGGVTPAASATNLGPIETPPVPTPPVAAFPPTNAEGQRICRQCGLPGRYKDGKCVEKWGPGPMGPGTVCDRCRKKMKRVERRGTLEQQLANANANTLARTGSHVVVPQQQQQQQQQAQQQAQSHHGERSLQRSDTLLTHQGAAQGSNNGSQMSFRTVMSSASPGKGLGGRAMSPPPAIASLKDDDEHVGRSSSRSSSRNGRPGSKQLGHPPGPAQQTHLTVPAKRSPLASGSVSGDGKAPSPSGRGGEVDAETDADAEAEVDADAEGDGDNEEYEIDDDDEPPPRRSNKGRDVIRAVREADEELLEAVDAAEANSSSSHVGGRRYHDDD</sequence>
<feature type="region of interest" description="Disordered" evidence="2">
    <location>
        <begin position="617"/>
        <end position="638"/>
    </location>
</feature>
<feature type="compositionally biased region" description="Polar residues" evidence="2">
    <location>
        <begin position="441"/>
        <end position="471"/>
    </location>
</feature>
<dbReference type="Proteomes" id="UP000807342">
    <property type="component" value="Unassembled WGS sequence"/>
</dbReference>
<gene>
    <name evidence="3" type="ORF">P691DRAFT_830213</name>
</gene>
<name>A0A9P5X832_9AGAR</name>
<comment type="caution">
    <text evidence="3">The sequence shown here is derived from an EMBL/GenBank/DDBJ whole genome shotgun (WGS) entry which is preliminary data.</text>
</comment>